<keyword evidence="2" id="KW-0012">Acyltransferase</keyword>
<gene>
    <name evidence="4" type="ORF">F8566_43495</name>
</gene>
<dbReference type="CDD" id="cd04301">
    <property type="entry name" value="NAT_SF"/>
    <property type="match status" value="1"/>
</dbReference>
<dbReference type="Gene3D" id="3.40.630.30">
    <property type="match status" value="1"/>
</dbReference>
<dbReference type="PROSITE" id="PS51186">
    <property type="entry name" value="GNAT"/>
    <property type="match status" value="1"/>
</dbReference>
<name>A0A6H9Y7Q4_9ACTN</name>
<keyword evidence="5" id="KW-1185">Reference proteome</keyword>
<dbReference type="OrthoDB" id="572496at2"/>
<dbReference type="EMBL" id="WBMT01000028">
    <property type="protein sequence ID" value="KAB2340791.1"/>
    <property type="molecule type" value="Genomic_DNA"/>
</dbReference>
<dbReference type="InterPro" id="IPR016181">
    <property type="entry name" value="Acyl_CoA_acyltransferase"/>
</dbReference>
<keyword evidence="1 4" id="KW-0808">Transferase</keyword>
<reference evidence="4 5" key="1">
    <citation type="submission" date="2019-09" db="EMBL/GenBank/DDBJ databases">
        <title>Actinomadura physcomitrii sp. nov., a novel actinomycete isolated from moss [Physcomitrium sphaericum (Ludw) Fuernr].</title>
        <authorList>
            <person name="Zhuang X."/>
            <person name="Liu C."/>
        </authorList>
    </citation>
    <scope>NUCLEOTIDE SEQUENCE [LARGE SCALE GENOMIC DNA]</scope>
    <source>
        <strain evidence="4 5">HMC1</strain>
    </source>
</reference>
<evidence type="ECO:0000313" key="5">
    <source>
        <dbReference type="Proteomes" id="UP000468735"/>
    </source>
</evidence>
<protein>
    <submittedName>
        <fullName evidence="4">GNAT family N-acetyltransferase</fullName>
    </submittedName>
</protein>
<dbReference type="GO" id="GO:0016747">
    <property type="term" value="F:acyltransferase activity, transferring groups other than amino-acyl groups"/>
    <property type="evidence" value="ECO:0007669"/>
    <property type="project" value="InterPro"/>
</dbReference>
<evidence type="ECO:0000256" key="2">
    <source>
        <dbReference type="ARBA" id="ARBA00023315"/>
    </source>
</evidence>
<dbReference type="AlphaFoldDB" id="A0A6H9Y7Q4"/>
<evidence type="ECO:0000256" key="1">
    <source>
        <dbReference type="ARBA" id="ARBA00022679"/>
    </source>
</evidence>
<dbReference type="SUPFAM" id="SSF55729">
    <property type="entry name" value="Acyl-CoA N-acyltransferases (Nat)"/>
    <property type="match status" value="1"/>
</dbReference>
<comment type="caution">
    <text evidence="4">The sequence shown here is derived from an EMBL/GenBank/DDBJ whole genome shotgun (WGS) entry which is preliminary data.</text>
</comment>
<evidence type="ECO:0000259" key="3">
    <source>
        <dbReference type="PROSITE" id="PS51186"/>
    </source>
</evidence>
<accession>A0A6H9Y7Q4</accession>
<organism evidence="4 5">
    <name type="scientific">Actinomadura rudentiformis</name>
    <dbReference type="NCBI Taxonomy" id="359158"/>
    <lineage>
        <taxon>Bacteria</taxon>
        <taxon>Bacillati</taxon>
        <taxon>Actinomycetota</taxon>
        <taxon>Actinomycetes</taxon>
        <taxon>Streptosporangiales</taxon>
        <taxon>Thermomonosporaceae</taxon>
        <taxon>Actinomadura</taxon>
    </lineage>
</organism>
<proteinExistence type="predicted"/>
<dbReference type="PANTHER" id="PTHR43877">
    <property type="entry name" value="AMINOALKYLPHOSPHONATE N-ACETYLTRANSFERASE-RELATED-RELATED"/>
    <property type="match status" value="1"/>
</dbReference>
<dbReference type="Pfam" id="PF00583">
    <property type="entry name" value="Acetyltransf_1"/>
    <property type="match status" value="1"/>
</dbReference>
<feature type="domain" description="N-acetyltransferase" evidence="3">
    <location>
        <begin position="98"/>
        <end position="249"/>
    </location>
</feature>
<evidence type="ECO:0000313" key="4">
    <source>
        <dbReference type="EMBL" id="KAB2340791.1"/>
    </source>
</evidence>
<dbReference type="InterPro" id="IPR000182">
    <property type="entry name" value="GNAT_dom"/>
</dbReference>
<sequence length="249" mass="27591">MLEDVDPPGLKRITRDRQIKAPGLLARLLHDVAVPLNEPVPLGRIHQDLARNDDLHSDSSRLCPADERQIPRRTRLPEGSSLAWSDDGRHHPAWNVSRRGRCLRVVFLADADRVAVSPPVEEHARTPHRLGDPRTFFFVAERQGVIIGSAAGMSGRRDGGLGEAIPGLCHVSMVAILPEIWGQGIGRQLLTALVDEARNRGYERIQLFTQADNARGHALYERLGFSRTGQVAVSSANEPIVHYLRPLHP</sequence>
<dbReference type="Proteomes" id="UP000468735">
    <property type="component" value="Unassembled WGS sequence"/>
</dbReference>
<dbReference type="InterPro" id="IPR050832">
    <property type="entry name" value="Bact_Acetyltransf"/>
</dbReference>